<comment type="function">
    <text evidence="6">Catalyzes the dehydration of the S-form of NAD(P)HX at the expense of ADP, which is converted to AMP. Together with NAD(P)HX epimerase, which catalyzes the epimerization of the S- and R-forms, the enzyme allows the repair of both epimers of NAD(P)HX, a damaged form of NAD(P)H that is a result of enzymatic or heat-dependent hydration.</text>
</comment>
<evidence type="ECO:0000313" key="11">
    <source>
        <dbReference type="Proteomes" id="UP000581087"/>
    </source>
</evidence>
<evidence type="ECO:0000256" key="6">
    <source>
        <dbReference type="HAMAP-Rule" id="MF_01965"/>
    </source>
</evidence>
<keyword evidence="5 6" id="KW-0456">Lyase</keyword>
<dbReference type="GO" id="GO:0016301">
    <property type="term" value="F:kinase activity"/>
    <property type="evidence" value="ECO:0007669"/>
    <property type="project" value="UniProtKB-KW"/>
</dbReference>
<evidence type="ECO:0000256" key="2">
    <source>
        <dbReference type="ARBA" id="ARBA00022840"/>
    </source>
</evidence>
<dbReference type="Proteomes" id="UP000581087">
    <property type="component" value="Unassembled WGS sequence"/>
</dbReference>
<feature type="domain" description="YjeF C-terminal" evidence="7">
    <location>
        <begin position="8"/>
        <end position="275"/>
    </location>
</feature>
<dbReference type="HAMAP" id="MF_01965">
    <property type="entry name" value="NADHX_dehydratase"/>
    <property type="match status" value="1"/>
</dbReference>
<feature type="binding site" evidence="6">
    <location>
        <position position="43"/>
    </location>
    <ligand>
        <name>(6S)-NADPHX</name>
        <dbReference type="ChEBI" id="CHEBI:64076"/>
    </ligand>
</feature>
<feature type="binding site" evidence="6">
    <location>
        <position position="210"/>
    </location>
    <ligand>
        <name>AMP</name>
        <dbReference type="ChEBI" id="CHEBI:456215"/>
    </ligand>
</feature>
<keyword evidence="8" id="KW-0808">Transferase</keyword>
<dbReference type="OrthoDB" id="9806925at2"/>
<gene>
    <name evidence="6" type="primary">nnrD</name>
    <name evidence="8" type="ORF">BJ972_001138</name>
    <name evidence="9" type="ORF">ESP50_05035</name>
</gene>
<dbReference type="CDD" id="cd01171">
    <property type="entry name" value="YXKO-related"/>
    <property type="match status" value="1"/>
</dbReference>
<comment type="catalytic activity">
    <reaction evidence="6">
        <text>(6S)-NADPHX + ADP = AMP + phosphate + NADPH + H(+)</text>
        <dbReference type="Rhea" id="RHEA:32235"/>
        <dbReference type="ChEBI" id="CHEBI:15378"/>
        <dbReference type="ChEBI" id="CHEBI:43474"/>
        <dbReference type="ChEBI" id="CHEBI:57783"/>
        <dbReference type="ChEBI" id="CHEBI:64076"/>
        <dbReference type="ChEBI" id="CHEBI:456215"/>
        <dbReference type="ChEBI" id="CHEBI:456216"/>
        <dbReference type="EC" id="4.2.1.136"/>
    </reaction>
</comment>
<dbReference type="InterPro" id="IPR029056">
    <property type="entry name" value="Ribokinase-like"/>
</dbReference>
<evidence type="ECO:0000259" key="7">
    <source>
        <dbReference type="PROSITE" id="PS51383"/>
    </source>
</evidence>
<comment type="catalytic activity">
    <reaction evidence="6">
        <text>(6S)-NADHX + ADP = AMP + phosphate + NADH + H(+)</text>
        <dbReference type="Rhea" id="RHEA:32223"/>
        <dbReference type="ChEBI" id="CHEBI:15378"/>
        <dbReference type="ChEBI" id="CHEBI:43474"/>
        <dbReference type="ChEBI" id="CHEBI:57945"/>
        <dbReference type="ChEBI" id="CHEBI:64074"/>
        <dbReference type="ChEBI" id="CHEBI:456215"/>
        <dbReference type="ChEBI" id="CHEBI:456216"/>
        <dbReference type="EC" id="4.2.1.136"/>
    </reaction>
</comment>
<evidence type="ECO:0000256" key="4">
    <source>
        <dbReference type="ARBA" id="ARBA00023027"/>
    </source>
</evidence>
<proteinExistence type="inferred from homology"/>
<evidence type="ECO:0000256" key="1">
    <source>
        <dbReference type="ARBA" id="ARBA00022741"/>
    </source>
</evidence>
<organism evidence="9 10">
    <name type="scientific">Agromyces atrinae</name>
    <dbReference type="NCBI Taxonomy" id="592376"/>
    <lineage>
        <taxon>Bacteria</taxon>
        <taxon>Bacillati</taxon>
        <taxon>Actinomycetota</taxon>
        <taxon>Actinomycetes</taxon>
        <taxon>Micrococcales</taxon>
        <taxon>Microbacteriaceae</taxon>
        <taxon>Agromyces</taxon>
    </lineage>
</organism>
<dbReference type="SUPFAM" id="SSF53613">
    <property type="entry name" value="Ribokinase-like"/>
    <property type="match status" value="1"/>
</dbReference>
<accession>A0A4Q2M7J3</accession>
<comment type="subunit">
    <text evidence="6">Homotetramer.</text>
</comment>
<feature type="binding site" evidence="6">
    <location>
        <position position="93"/>
    </location>
    <ligand>
        <name>(6S)-NADPHX</name>
        <dbReference type="ChEBI" id="CHEBI:64076"/>
    </ligand>
</feature>
<dbReference type="Proteomes" id="UP000292686">
    <property type="component" value="Unassembled WGS sequence"/>
</dbReference>
<dbReference type="GO" id="GO:0110051">
    <property type="term" value="P:metabolite repair"/>
    <property type="evidence" value="ECO:0007669"/>
    <property type="project" value="TreeGrafter"/>
</dbReference>
<evidence type="ECO:0000256" key="5">
    <source>
        <dbReference type="ARBA" id="ARBA00023239"/>
    </source>
</evidence>
<feature type="binding site" evidence="6">
    <location>
        <begin position="181"/>
        <end position="185"/>
    </location>
    <ligand>
        <name>AMP</name>
        <dbReference type="ChEBI" id="CHEBI:456215"/>
    </ligand>
</feature>
<keyword evidence="1 6" id="KW-0547">Nucleotide-binding</keyword>
<dbReference type="EC" id="4.2.1.136" evidence="6"/>
<dbReference type="PANTHER" id="PTHR12592:SF0">
    <property type="entry name" value="ATP-DEPENDENT (S)-NAD(P)H-HYDRATE DEHYDRATASE"/>
    <property type="match status" value="1"/>
</dbReference>
<dbReference type="GO" id="GO:0005524">
    <property type="term" value="F:ATP binding"/>
    <property type="evidence" value="ECO:0007669"/>
    <property type="project" value="UniProtKB-KW"/>
</dbReference>
<dbReference type="InterPro" id="IPR000631">
    <property type="entry name" value="CARKD"/>
</dbReference>
<evidence type="ECO:0000313" key="10">
    <source>
        <dbReference type="Proteomes" id="UP000292686"/>
    </source>
</evidence>
<dbReference type="RefSeq" id="WP_129172862.1">
    <property type="nucleotide sequence ID" value="NZ_JACCBI010000001.1"/>
</dbReference>
<dbReference type="Gene3D" id="3.40.1190.20">
    <property type="match status" value="1"/>
</dbReference>
<dbReference type="GO" id="GO:0052855">
    <property type="term" value="F:ADP-dependent NAD(P)H-hydrate dehydratase activity"/>
    <property type="evidence" value="ECO:0007669"/>
    <property type="project" value="UniProtKB-UniRule"/>
</dbReference>
<sequence length="279" mass="28592">MSAWLEWTDTDARSWIAVPGPHDDKYSRGVLGVITGSVEYPGAAILGVEAAHRTGVGMVRYVGPRFVRSLVLARRPEVVTQPGRVQAWLVGSGMDAARRSFVLVGELTRAISSGEPVVVDAAALDLVAAHTGPTIITPHYRELASLLAKREIDVSAADIAADPSGWAVRAAIELDVVVLLKGASTFVADPVGQAIVVRAGTNELATAGTGDVLGGILGSLLATHASELRTDISLLAPLAATAALLHGRAAERASGGGPIAALDVAEALPAAIATLTGRA</sequence>
<name>A0A4Q2M7J3_9MICO</name>
<dbReference type="PANTHER" id="PTHR12592">
    <property type="entry name" value="ATP-DEPENDENT (S)-NAD(P)H-HYDRATE DEHYDRATASE FAMILY MEMBER"/>
    <property type="match status" value="1"/>
</dbReference>
<dbReference type="EMBL" id="SDPM01000002">
    <property type="protein sequence ID" value="RXZ87287.1"/>
    <property type="molecule type" value="Genomic_DNA"/>
</dbReference>
<reference evidence="8 11" key="2">
    <citation type="submission" date="2020-07" db="EMBL/GenBank/DDBJ databases">
        <title>Sequencing the genomes of 1000 actinobacteria strains.</title>
        <authorList>
            <person name="Klenk H.-P."/>
        </authorList>
    </citation>
    <scope>NUCLEOTIDE SEQUENCE [LARGE SCALE GENOMIC DNA]</scope>
    <source>
        <strain evidence="8 11">DSM 23870</strain>
    </source>
</reference>
<protein>
    <recommendedName>
        <fullName evidence="6">ADP-dependent (S)-NAD(P)H-hydrate dehydratase</fullName>
        <ecNumber evidence="6">4.2.1.136</ecNumber>
    </recommendedName>
    <alternativeName>
        <fullName evidence="6">ADP-dependent NAD(P)HX dehydratase</fullName>
    </alternativeName>
</protein>
<evidence type="ECO:0000313" key="9">
    <source>
        <dbReference type="EMBL" id="RXZ87287.1"/>
    </source>
</evidence>
<comment type="caution">
    <text evidence="9">The sequence shown here is derived from an EMBL/GenBank/DDBJ whole genome shotgun (WGS) entry which is preliminary data.</text>
</comment>
<evidence type="ECO:0000313" key="8">
    <source>
        <dbReference type="EMBL" id="NYD66619.1"/>
    </source>
</evidence>
<comment type="similarity">
    <text evidence="6">Belongs to the NnrD/CARKD family.</text>
</comment>
<keyword evidence="4 6" id="KW-0520">NAD</keyword>
<feature type="binding site" evidence="6">
    <location>
        <position position="139"/>
    </location>
    <ligand>
        <name>(6S)-NADPHX</name>
        <dbReference type="ChEBI" id="CHEBI:64076"/>
    </ligand>
</feature>
<keyword evidence="3 6" id="KW-0521">NADP</keyword>
<dbReference type="PROSITE" id="PS51383">
    <property type="entry name" value="YJEF_C_3"/>
    <property type="match status" value="1"/>
</dbReference>
<evidence type="ECO:0000256" key="3">
    <source>
        <dbReference type="ARBA" id="ARBA00022857"/>
    </source>
</evidence>
<keyword evidence="8" id="KW-0418">Kinase</keyword>
<keyword evidence="2 6" id="KW-0067">ATP-binding</keyword>
<reference evidence="9 10" key="1">
    <citation type="submission" date="2019-01" db="EMBL/GenBank/DDBJ databases">
        <title>Agromyces.</title>
        <authorList>
            <person name="Li J."/>
        </authorList>
    </citation>
    <scope>NUCLEOTIDE SEQUENCE [LARGE SCALE GENOMIC DNA]</scope>
    <source>
        <strain evidence="9 10">DSM 23870</strain>
    </source>
</reference>
<comment type="cofactor">
    <cofactor evidence="6">
        <name>Mg(2+)</name>
        <dbReference type="ChEBI" id="CHEBI:18420"/>
    </cofactor>
</comment>
<feature type="binding site" evidence="6">
    <location>
        <position position="211"/>
    </location>
    <ligand>
        <name>(6S)-NADPHX</name>
        <dbReference type="ChEBI" id="CHEBI:64076"/>
    </ligand>
</feature>
<dbReference type="EMBL" id="JACCBI010000001">
    <property type="protein sequence ID" value="NYD66619.1"/>
    <property type="molecule type" value="Genomic_DNA"/>
</dbReference>
<keyword evidence="10" id="KW-1185">Reference proteome</keyword>
<dbReference type="Pfam" id="PF01256">
    <property type="entry name" value="Carb_kinase"/>
    <property type="match status" value="1"/>
</dbReference>
<dbReference type="AlphaFoldDB" id="A0A4Q2M7J3"/>
<dbReference type="GO" id="GO:0046496">
    <property type="term" value="P:nicotinamide nucleotide metabolic process"/>
    <property type="evidence" value="ECO:0007669"/>
    <property type="project" value="UniProtKB-UniRule"/>
</dbReference>
<dbReference type="GO" id="GO:0052856">
    <property type="term" value="F:NAD(P)HX epimerase activity"/>
    <property type="evidence" value="ECO:0007669"/>
    <property type="project" value="TreeGrafter"/>
</dbReference>